<keyword evidence="2" id="KW-0238">DNA-binding</keyword>
<accession>A0A9X2P849</accession>
<dbReference type="AlphaFoldDB" id="A0A9X2P849"/>
<dbReference type="InterPro" id="IPR014710">
    <property type="entry name" value="RmlC-like_jellyroll"/>
</dbReference>
<gene>
    <name evidence="5" type="ORF">NVS89_02780</name>
</gene>
<evidence type="ECO:0000256" key="3">
    <source>
        <dbReference type="ARBA" id="ARBA00023163"/>
    </source>
</evidence>
<evidence type="ECO:0000313" key="5">
    <source>
        <dbReference type="EMBL" id="MCS0494007.1"/>
    </source>
</evidence>
<dbReference type="Gene3D" id="1.10.10.10">
    <property type="entry name" value="Winged helix-like DNA-binding domain superfamily/Winged helix DNA-binding domain"/>
    <property type="match status" value="1"/>
</dbReference>
<dbReference type="Gene3D" id="2.60.120.10">
    <property type="entry name" value="Jelly Rolls"/>
    <property type="match status" value="1"/>
</dbReference>
<dbReference type="Pfam" id="PF00027">
    <property type="entry name" value="cNMP_binding"/>
    <property type="match status" value="1"/>
</dbReference>
<reference evidence="5" key="1">
    <citation type="submission" date="2022-08" db="EMBL/GenBank/DDBJ databases">
        <authorList>
            <person name="Li F."/>
        </authorList>
    </citation>
    <scope>NUCLEOTIDE SEQUENCE</scope>
    <source>
        <strain evidence="5">MQZ15Z-1</strain>
    </source>
</reference>
<dbReference type="CDD" id="cd00038">
    <property type="entry name" value="CAP_ED"/>
    <property type="match status" value="1"/>
</dbReference>
<keyword evidence="1" id="KW-0805">Transcription regulation</keyword>
<dbReference type="GO" id="GO:0006355">
    <property type="term" value="P:regulation of DNA-templated transcription"/>
    <property type="evidence" value="ECO:0007669"/>
    <property type="project" value="InterPro"/>
</dbReference>
<sequence length="246" mass="27681">MAREDRIELKARMVTERLATLSAQPLADFAVLERLICQRAQEAPAHADLVREGESSAGIRMMLGGWACRYKMLVNGRRQLLSFVLPGELCDPYMHLLARMDHSLAALTPVTYAQLGREESERLVHDHPAVARALWIQTMFEIGVEREWTASLGQRVAFQRLAHLFCDIYLRLNMTGIAEDNWCDFPPTQGDIGDATGLSSVHVNRTLQDLRAANLITLTNKRLFIRNLEALKSAALFRPSYGVVAH</sequence>
<evidence type="ECO:0000256" key="2">
    <source>
        <dbReference type="ARBA" id="ARBA00023125"/>
    </source>
</evidence>
<feature type="domain" description="HTH crp-type" evidence="4">
    <location>
        <begin position="155"/>
        <end position="229"/>
    </location>
</feature>
<dbReference type="SMART" id="SM00419">
    <property type="entry name" value="HTH_CRP"/>
    <property type="match status" value="1"/>
</dbReference>
<evidence type="ECO:0000256" key="1">
    <source>
        <dbReference type="ARBA" id="ARBA00023015"/>
    </source>
</evidence>
<keyword evidence="6" id="KW-1185">Reference proteome</keyword>
<dbReference type="GO" id="GO:0003677">
    <property type="term" value="F:DNA binding"/>
    <property type="evidence" value="ECO:0007669"/>
    <property type="project" value="UniProtKB-KW"/>
</dbReference>
<evidence type="ECO:0000313" key="6">
    <source>
        <dbReference type="Proteomes" id="UP001151088"/>
    </source>
</evidence>
<protein>
    <submittedName>
        <fullName evidence="5">Crp/Fnr family transcriptional regulator</fullName>
    </submittedName>
</protein>
<dbReference type="InterPro" id="IPR018490">
    <property type="entry name" value="cNMP-bd_dom_sf"/>
</dbReference>
<organism evidence="5 6">
    <name type="scientific">Ancylobacter mangrovi</name>
    <dbReference type="NCBI Taxonomy" id="2972472"/>
    <lineage>
        <taxon>Bacteria</taxon>
        <taxon>Pseudomonadati</taxon>
        <taxon>Pseudomonadota</taxon>
        <taxon>Alphaproteobacteria</taxon>
        <taxon>Hyphomicrobiales</taxon>
        <taxon>Xanthobacteraceae</taxon>
        <taxon>Ancylobacter</taxon>
    </lineage>
</organism>
<name>A0A9X2P849_9HYPH</name>
<dbReference type="RefSeq" id="WP_258730958.1">
    <property type="nucleotide sequence ID" value="NZ_JANTHZ010000001.1"/>
</dbReference>
<dbReference type="InterPro" id="IPR036390">
    <property type="entry name" value="WH_DNA-bd_sf"/>
</dbReference>
<dbReference type="InterPro" id="IPR000595">
    <property type="entry name" value="cNMP-bd_dom"/>
</dbReference>
<keyword evidence="3" id="KW-0804">Transcription</keyword>
<dbReference type="InterPro" id="IPR036388">
    <property type="entry name" value="WH-like_DNA-bd_sf"/>
</dbReference>
<comment type="caution">
    <text evidence="5">The sequence shown here is derived from an EMBL/GenBank/DDBJ whole genome shotgun (WGS) entry which is preliminary data.</text>
</comment>
<dbReference type="EMBL" id="JANTHZ010000001">
    <property type="protein sequence ID" value="MCS0494007.1"/>
    <property type="molecule type" value="Genomic_DNA"/>
</dbReference>
<dbReference type="SUPFAM" id="SSF46785">
    <property type="entry name" value="Winged helix' DNA-binding domain"/>
    <property type="match status" value="1"/>
</dbReference>
<proteinExistence type="predicted"/>
<dbReference type="InterPro" id="IPR012318">
    <property type="entry name" value="HTH_CRP"/>
</dbReference>
<evidence type="ECO:0000259" key="4">
    <source>
        <dbReference type="PROSITE" id="PS51063"/>
    </source>
</evidence>
<dbReference type="PROSITE" id="PS51063">
    <property type="entry name" value="HTH_CRP_2"/>
    <property type="match status" value="1"/>
</dbReference>
<dbReference type="SUPFAM" id="SSF51206">
    <property type="entry name" value="cAMP-binding domain-like"/>
    <property type="match status" value="1"/>
</dbReference>
<dbReference type="Pfam" id="PF13545">
    <property type="entry name" value="HTH_Crp_2"/>
    <property type="match status" value="1"/>
</dbReference>
<dbReference type="Proteomes" id="UP001151088">
    <property type="component" value="Unassembled WGS sequence"/>
</dbReference>